<evidence type="ECO:0008006" key="3">
    <source>
        <dbReference type="Google" id="ProtNLM"/>
    </source>
</evidence>
<protein>
    <recommendedName>
        <fullName evidence="3">SAM-dependent methyltransferase</fullName>
    </recommendedName>
</protein>
<dbReference type="STRING" id="326424.FRAAL3101"/>
<dbReference type="Gene3D" id="3.40.50.150">
    <property type="entry name" value="Vaccinia Virus protein VP39"/>
    <property type="match status" value="1"/>
</dbReference>
<sequence length="49" mass="5861">MAQIRRWLDRNPGDELAAELRAELATEPARQVRYQREYLGWGVFALMRR</sequence>
<reference evidence="1 2" key="1">
    <citation type="journal article" date="2007" name="Genome Res.">
        <title>Genome characteristics of facultatively symbiotic Frankia sp. strains reflect host range and host plant biogeography.</title>
        <authorList>
            <person name="Normand P."/>
            <person name="Lapierre P."/>
            <person name="Tisa L.S."/>
            <person name="Gogarten J.P."/>
            <person name="Alloisio N."/>
            <person name="Bagnarol E."/>
            <person name="Bassi C.A."/>
            <person name="Berry A.M."/>
            <person name="Bickhart D.M."/>
            <person name="Choisne N."/>
            <person name="Couloux A."/>
            <person name="Cournoyer B."/>
            <person name="Cruveiller S."/>
            <person name="Daubin V."/>
            <person name="Demange N."/>
            <person name="Francino M.P."/>
            <person name="Goltsman E."/>
            <person name="Huang Y."/>
            <person name="Kopp O.R."/>
            <person name="Labarre L."/>
            <person name="Lapidus A."/>
            <person name="Lavire C."/>
            <person name="Marechal J."/>
            <person name="Martinez M."/>
            <person name="Mastronunzio J.E."/>
            <person name="Mullin B.C."/>
            <person name="Niemann J."/>
            <person name="Pujic P."/>
            <person name="Rawnsley T."/>
            <person name="Rouy Z."/>
            <person name="Schenowitz C."/>
            <person name="Sellstedt A."/>
            <person name="Tavares F."/>
            <person name="Tomkins J.P."/>
            <person name="Vallenet D."/>
            <person name="Valverde C."/>
            <person name="Wall L.G."/>
            <person name="Wang Y."/>
            <person name="Medigue C."/>
            <person name="Benson D.R."/>
        </authorList>
    </citation>
    <scope>NUCLEOTIDE SEQUENCE [LARGE SCALE GENOMIC DNA]</scope>
    <source>
        <strain evidence="2">DSM 45986 / CECT 9034 / ACN14a</strain>
    </source>
</reference>
<organism evidence="1 2">
    <name type="scientific">Frankia alni (strain DSM 45986 / CECT 9034 / ACN14a)</name>
    <dbReference type="NCBI Taxonomy" id="326424"/>
    <lineage>
        <taxon>Bacteria</taxon>
        <taxon>Bacillati</taxon>
        <taxon>Actinomycetota</taxon>
        <taxon>Actinomycetes</taxon>
        <taxon>Frankiales</taxon>
        <taxon>Frankiaceae</taxon>
        <taxon>Frankia</taxon>
    </lineage>
</organism>
<dbReference type="AlphaFoldDB" id="Q0RL60"/>
<gene>
    <name evidence="1" type="ordered locus">FRAAL3101</name>
</gene>
<evidence type="ECO:0000313" key="1">
    <source>
        <dbReference type="EMBL" id="CAJ61745.1"/>
    </source>
</evidence>
<dbReference type="KEGG" id="fal:FRAAL3101"/>
<dbReference type="eggNOG" id="COG2518">
    <property type="taxonomic scope" value="Bacteria"/>
</dbReference>
<evidence type="ECO:0000313" key="2">
    <source>
        <dbReference type="Proteomes" id="UP000000657"/>
    </source>
</evidence>
<accession>Q0RL60</accession>
<name>Q0RL60_FRAAA</name>
<proteinExistence type="predicted"/>
<dbReference type="HOGENOM" id="CLU_3135956_0_0_11"/>
<dbReference type="EMBL" id="CT573213">
    <property type="protein sequence ID" value="CAJ61745.1"/>
    <property type="molecule type" value="Genomic_DNA"/>
</dbReference>
<keyword evidence="2" id="KW-1185">Reference proteome</keyword>
<dbReference type="Proteomes" id="UP000000657">
    <property type="component" value="Chromosome"/>
</dbReference>
<dbReference type="InterPro" id="IPR029063">
    <property type="entry name" value="SAM-dependent_MTases_sf"/>
</dbReference>